<accession>A0A4Y8L7Y2</accession>
<proteinExistence type="predicted"/>
<keyword evidence="3" id="KW-1185">Reference proteome</keyword>
<dbReference type="RefSeq" id="WP_166786855.1">
    <property type="nucleotide sequence ID" value="NZ_SORX01000014.1"/>
</dbReference>
<comment type="caution">
    <text evidence="2">The sequence shown here is derived from an EMBL/GenBank/DDBJ whole genome shotgun (WGS) entry which is preliminary data.</text>
</comment>
<evidence type="ECO:0000256" key="1">
    <source>
        <dbReference type="SAM" id="MobiDB-lite"/>
    </source>
</evidence>
<dbReference type="EMBL" id="SORX01000014">
    <property type="protein sequence ID" value="TFD98274.1"/>
    <property type="molecule type" value="Genomic_DNA"/>
</dbReference>
<dbReference type="Proteomes" id="UP000297776">
    <property type="component" value="Unassembled WGS sequence"/>
</dbReference>
<name>A0A4Y8L7Y2_9BACL</name>
<evidence type="ECO:0000313" key="2">
    <source>
        <dbReference type="EMBL" id="TFD98274.1"/>
    </source>
</evidence>
<feature type="region of interest" description="Disordered" evidence="1">
    <location>
        <begin position="1"/>
        <end position="41"/>
    </location>
</feature>
<organism evidence="2 3">
    <name type="scientific">Jeotgalibacillus salarius</name>
    <dbReference type="NCBI Taxonomy" id="546023"/>
    <lineage>
        <taxon>Bacteria</taxon>
        <taxon>Bacillati</taxon>
        <taxon>Bacillota</taxon>
        <taxon>Bacilli</taxon>
        <taxon>Bacillales</taxon>
        <taxon>Caryophanaceae</taxon>
        <taxon>Jeotgalibacillus</taxon>
    </lineage>
</organism>
<protein>
    <submittedName>
        <fullName evidence="2">Uncharacterized protein</fullName>
    </submittedName>
</protein>
<sequence length="69" mass="8007">MRRRLGETPQSASSRRITAERQLEEDYRRPRGKHPRGTQIETPTVKIKAMFKLKVACTLLMLPEKNQAT</sequence>
<gene>
    <name evidence="2" type="ORF">E2626_16025</name>
</gene>
<reference evidence="2 3" key="1">
    <citation type="submission" date="2019-03" db="EMBL/GenBank/DDBJ databases">
        <authorList>
            <person name="Yang Y."/>
        </authorList>
    </citation>
    <scope>NUCLEOTIDE SEQUENCE [LARGE SCALE GENOMIC DNA]</scope>
    <source>
        <strain evidence="2 3">ASL-1</strain>
    </source>
</reference>
<feature type="compositionally biased region" description="Basic and acidic residues" evidence="1">
    <location>
        <begin position="17"/>
        <end position="29"/>
    </location>
</feature>
<evidence type="ECO:0000313" key="3">
    <source>
        <dbReference type="Proteomes" id="UP000297776"/>
    </source>
</evidence>
<dbReference type="AlphaFoldDB" id="A0A4Y8L7Y2"/>